<keyword evidence="5" id="KW-0732">Signal</keyword>
<accession>A0A974S4W5</accession>
<reference evidence="7" key="1">
    <citation type="submission" date="2020-09" db="EMBL/GenBank/DDBJ databases">
        <title>Sphingomonas sp., a new species isolated from pork steak.</title>
        <authorList>
            <person name="Heidler von Heilborn D."/>
        </authorList>
    </citation>
    <scope>NUCLEOTIDE SEQUENCE [LARGE SCALE GENOMIC DNA]</scope>
</reference>
<feature type="repeat" description="TPR" evidence="3">
    <location>
        <begin position="405"/>
        <end position="438"/>
    </location>
</feature>
<evidence type="ECO:0000256" key="3">
    <source>
        <dbReference type="PROSITE-ProRule" id="PRU00339"/>
    </source>
</evidence>
<proteinExistence type="predicted"/>
<feature type="chain" id="PRO_5037202536" evidence="5">
    <location>
        <begin position="23"/>
        <end position="517"/>
    </location>
</feature>
<gene>
    <name evidence="6" type="ORF">H5J25_04785</name>
</gene>
<dbReference type="PANTHER" id="PTHR45586:SF1">
    <property type="entry name" value="LIPOPOLYSACCHARIDE ASSEMBLY PROTEIN B"/>
    <property type="match status" value="1"/>
</dbReference>
<dbReference type="PROSITE" id="PS51257">
    <property type="entry name" value="PROKAR_LIPOPROTEIN"/>
    <property type="match status" value="1"/>
</dbReference>
<dbReference type="Proteomes" id="UP000595894">
    <property type="component" value="Chromosome"/>
</dbReference>
<dbReference type="AlphaFoldDB" id="A0A974S4W5"/>
<organism evidence="6 7">
    <name type="scientific">Sphingomonas aliaeris</name>
    <dbReference type="NCBI Taxonomy" id="2759526"/>
    <lineage>
        <taxon>Bacteria</taxon>
        <taxon>Pseudomonadati</taxon>
        <taxon>Pseudomonadota</taxon>
        <taxon>Alphaproteobacteria</taxon>
        <taxon>Sphingomonadales</taxon>
        <taxon>Sphingomonadaceae</taxon>
        <taxon>Sphingomonas</taxon>
    </lineage>
</organism>
<dbReference type="PANTHER" id="PTHR45586">
    <property type="entry name" value="TPR REPEAT-CONTAINING PROTEIN PA4667"/>
    <property type="match status" value="1"/>
</dbReference>
<feature type="region of interest" description="Disordered" evidence="4">
    <location>
        <begin position="481"/>
        <end position="517"/>
    </location>
</feature>
<dbReference type="InterPro" id="IPR011990">
    <property type="entry name" value="TPR-like_helical_dom_sf"/>
</dbReference>
<evidence type="ECO:0000313" key="7">
    <source>
        <dbReference type="Proteomes" id="UP000595894"/>
    </source>
</evidence>
<keyword evidence="1" id="KW-0677">Repeat</keyword>
<dbReference type="InterPro" id="IPR051012">
    <property type="entry name" value="CellSynth/LPSAsmb/PSIAsmb"/>
</dbReference>
<dbReference type="SUPFAM" id="SSF48452">
    <property type="entry name" value="TPR-like"/>
    <property type="match status" value="2"/>
</dbReference>
<feature type="compositionally biased region" description="Low complexity" evidence="4">
    <location>
        <begin position="502"/>
        <end position="517"/>
    </location>
</feature>
<dbReference type="Gene3D" id="1.25.40.10">
    <property type="entry name" value="Tetratricopeptide repeat domain"/>
    <property type="match status" value="2"/>
</dbReference>
<evidence type="ECO:0000256" key="2">
    <source>
        <dbReference type="ARBA" id="ARBA00022803"/>
    </source>
</evidence>
<keyword evidence="7" id="KW-1185">Reference proteome</keyword>
<dbReference type="InterPro" id="IPR019734">
    <property type="entry name" value="TPR_rpt"/>
</dbReference>
<dbReference type="PROSITE" id="PS50005">
    <property type="entry name" value="TPR"/>
    <property type="match status" value="1"/>
</dbReference>
<evidence type="ECO:0000256" key="4">
    <source>
        <dbReference type="SAM" id="MobiDB-lite"/>
    </source>
</evidence>
<evidence type="ECO:0000256" key="1">
    <source>
        <dbReference type="ARBA" id="ARBA00022737"/>
    </source>
</evidence>
<sequence length="517" mass="55023">MQYKRRLIPAVLTTLVIAGAMAGCTSPDKTAAKAAAEADIAFQQGRTQDALRLAHQAVAARDDVGDYWLLLGRISLAAGDYGGAFNAYENVIQFDRGNVEALRLLGQLGLSAKQPDKVDKYADQLLLLTPGDILPLVMKGGAALQRGEKDEALAFAEQALAKQPTDLGAQILKARVLAARAHFKEAAELIEGSLKVTADATLRLAFLKDLYGQSLDRPNYMATLKRLTAATPDDFDIQLEYADMLFQDGQQAAANQIIRTVMEERPKDIALAGTILELFLAQGGSAIPLDTIASQAANVTLEMKSVYAQYASEVGRPDIAVAILNGAIDGPVSSENADAKAAYAYAVGLQGRRADAMSRLNEIIAFDPNNPRALIARARFLAKDGKATEAITDARTVVTGDPQNATARLTLANVLTARGDLDLALAALREGVRANPGDTRLNARLARTLIGTGRRDAANDALRDMTRAVPNNLRARRLRLSIDPTAVPEKPKTPEPMPAPSKPVATTPAAAKATTGT</sequence>
<feature type="signal peptide" evidence="5">
    <location>
        <begin position="1"/>
        <end position="22"/>
    </location>
</feature>
<protein>
    <submittedName>
        <fullName evidence="6">Tetratricopeptide repeat protein</fullName>
    </submittedName>
</protein>
<dbReference type="EMBL" id="CP061035">
    <property type="protein sequence ID" value="QQV78058.1"/>
    <property type="molecule type" value="Genomic_DNA"/>
</dbReference>
<dbReference type="KEGG" id="sari:H5J25_04785"/>
<evidence type="ECO:0000256" key="5">
    <source>
        <dbReference type="SAM" id="SignalP"/>
    </source>
</evidence>
<dbReference type="Pfam" id="PF13432">
    <property type="entry name" value="TPR_16"/>
    <property type="match status" value="2"/>
</dbReference>
<evidence type="ECO:0000313" key="6">
    <source>
        <dbReference type="EMBL" id="QQV78058.1"/>
    </source>
</evidence>
<dbReference type="RefSeq" id="WP_202094987.1">
    <property type="nucleotide sequence ID" value="NZ_CP061035.1"/>
</dbReference>
<keyword evidence="2 3" id="KW-0802">TPR repeat</keyword>
<dbReference type="Pfam" id="PF14559">
    <property type="entry name" value="TPR_19"/>
    <property type="match status" value="1"/>
</dbReference>
<name>A0A974S4W5_9SPHN</name>
<dbReference type="SMART" id="SM00028">
    <property type="entry name" value="TPR"/>
    <property type="match status" value="5"/>
</dbReference>